<evidence type="ECO:0008006" key="3">
    <source>
        <dbReference type="Google" id="ProtNLM"/>
    </source>
</evidence>
<gene>
    <name evidence="1" type="ORF">A2755_01295</name>
</gene>
<accession>A0A1F8DUV7</accession>
<dbReference type="SUPFAM" id="SSF158446">
    <property type="entry name" value="IVS-encoded protein-like"/>
    <property type="match status" value="1"/>
</dbReference>
<dbReference type="Proteomes" id="UP000177029">
    <property type="component" value="Unassembled WGS sequence"/>
</dbReference>
<dbReference type="CDD" id="cd16377">
    <property type="entry name" value="23S_rRNA_IVP_like"/>
    <property type="match status" value="1"/>
</dbReference>
<dbReference type="Gene3D" id="1.20.1440.60">
    <property type="entry name" value="23S rRNA-intervening sequence"/>
    <property type="match status" value="1"/>
</dbReference>
<reference evidence="1 2" key="1">
    <citation type="journal article" date="2016" name="Nat. Commun.">
        <title>Thousands of microbial genomes shed light on interconnected biogeochemical processes in an aquifer system.</title>
        <authorList>
            <person name="Anantharaman K."/>
            <person name="Brown C.T."/>
            <person name="Hug L.A."/>
            <person name="Sharon I."/>
            <person name="Castelle C.J."/>
            <person name="Probst A.J."/>
            <person name="Thomas B.C."/>
            <person name="Singh A."/>
            <person name="Wilkins M.J."/>
            <person name="Karaoz U."/>
            <person name="Brodie E.L."/>
            <person name="Williams K.H."/>
            <person name="Hubbard S.S."/>
            <person name="Banfield J.F."/>
        </authorList>
    </citation>
    <scope>NUCLEOTIDE SEQUENCE [LARGE SCALE GENOMIC DNA]</scope>
</reference>
<name>A0A1F8DUV7_9BACT</name>
<dbReference type="EMBL" id="MGIP01000002">
    <property type="protein sequence ID" value="OGM92384.1"/>
    <property type="molecule type" value="Genomic_DNA"/>
</dbReference>
<dbReference type="STRING" id="1802555.A2755_01295"/>
<comment type="caution">
    <text evidence="1">The sequence shown here is derived from an EMBL/GenBank/DDBJ whole genome shotgun (WGS) entry which is preliminary data.</text>
</comment>
<dbReference type="NCBIfam" id="TIGR02436">
    <property type="entry name" value="four helix bundle protein"/>
    <property type="match status" value="1"/>
</dbReference>
<dbReference type="PANTHER" id="PTHR38471:SF2">
    <property type="entry name" value="FOUR HELIX BUNDLE PROTEIN"/>
    <property type="match status" value="1"/>
</dbReference>
<evidence type="ECO:0000313" key="2">
    <source>
        <dbReference type="Proteomes" id="UP000177029"/>
    </source>
</evidence>
<dbReference type="Pfam" id="PF05635">
    <property type="entry name" value="23S_rRNA_IVP"/>
    <property type="match status" value="1"/>
</dbReference>
<dbReference type="AlphaFoldDB" id="A0A1F8DUV7"/>
<evidence type="ECO:0000313" key="1">
    <source>
        <dbReference type="EMBL" id="OGM92384.1"/>
    </source>
</evidence>
<protein>
    <recommendedName>
        <fullName evidence="3">Four helix bundle protein</fullName>
    </recommendedName>
</protein>
<dbReference type="InterPro" id="IPR036583">
    <property type="entry name" value="23S_rRNA_IVS_sf"/>
</dbReference>
<organism evidence="1 2">
    <name type="scientific">Candidatus Wolfebacteria bacterium RIFCSPHIGHO2_01_FULL_48_22</name>
    <dbReference type="NCBI Taxonomy" id="1802555"/>
    <lineage>
        <taxon>Bacteria</taxon>
        <taxon>Candidatus Wolfeibacteriota</taxon>
    </lineage>
</organism>
<dbReference type="InterPro" id="IPR012657">
    <property type="entry name" value="23S_rRNA-intervening_sequence"/>
</dbReference>
<proteinExistence type="predicted"/>
<dbReference type="PANTHER" id="PTHR38471">
    <property type="entry name" value="FOUR HELIX BUNDLE PROTEIN"/>
    <property type="match status" value="1"/>
</dbReference>
<sequence>MIKSYKDLEIYQKAQKLYTLVIQLTNCFPRESFYLKDQLSRAANSVGANIAEGFGRSPAEFRNYLTKSLGSCNEIGSHLEDCAGSHYGDVLLARALIKEYDVLGKRIYSLRKVWMRF</sequence>